<dbReference type="EC" id="2.1.-.-" evidence="2"/>
<evidence type="ECO:0000313" key="2">
    <source>
        <dbReference type="EMBL" id="MDN5212042.1"/>
    </source>
</evidence>
<dbReference type="SUPFAM" id="SSF53335">
    <property type="entry name" value="S-adenosyl-L-methionine-dependent methyltransferases"/>
    <property type="match status" value="1"/>
</dbReference>
<dbReference type="Gene3D" id="3.40.50.150">
    <property type="entry name" value="Vaccinia Virus protein VP39"/>
    <property type="match status" value="1"/>
</dbReference>
<gene>
    <name evidence="2" type="ORF">QQ020_08265</name>
</gene>
<organism evidence="2 3">
    <name type="scientific">Agaribacillus aureus</name>
    <dbReference type="NCBI Taxonomy" id="3051825"/>
    <lineage>
        <taxon>Bacteria</taxon>
        <taxon>Pseudomonadati</taxon>
        <taxon>Bacteroidota</taxon>
        <taxon>Cytophagia</taxon>
        <taxon>Cytophagales</taxon>
        <taxon>Splendidivirgaceae</taxon>
        <taxon>Agaribacillus</taxon>
    </lineage>
</organism>
<dbReference type="GO" id="GO:0008168">
    <property type="term" value="F:methyltransferase activity"/>
    <property type="evidence" value="ECO:0007669"/>
    <property type="project" value="UniProtKB-KW"/>
</dbReference>
<evidence type="ECO:0000313" key="3">
    <source>
        <dbReference type="Proteomes" id="UP001172083"/>
    </source>
</evidence>
<dbReference type="EMBL" id="JAUJEB010000001">
    <property type="protein sequence ID" value="MDN5212042.1"/>
    <property type="molecule type" value="Genomic_DNA"/>
</dbReference>
<dbReference type="InterPro" id="IPR029063">
    <property type="entry name" value="SAM-dependent_MTases_sf"/>
</dbReference>
<comment type="caution">
    <text evidence="2">The sequence shown here is derived from an EMBL/GenBank/DDBJ whole genome shotgun (WGS) entry which is preliminary data.</text>
</comment>
<dbReference type="RefSeq" id="WP_346757367.1">
    <property type="nucleotide sequence ID" value="NZ_JAUJEB010000001.1"/>
</dbReference>
<dbReference type="Pfam" id="PF13489">
    <property type="entry name" value="Methyltransf_23"/>
    <property type="match status" value="1"/>
</dbReference>
<sequence length="240" mass="26795">MSDVKPVNIFAEETLNFVLQHVNPNGLRVLEVGCGSGEFAARFIETGATLVALDTDQDAIEAAHAKGVNAINTSFLSYDDDPFDIIIFTRSLHHIHELKTALAQAKALLKPTGKLILEEFDLANVDHTTTRWYYDILTLLAALIPNSEYAEYVENPLKRWEADHAHEPPLHTGDTMITHLETLFKIIALERNPYLFRSIGDFVGDKQLVYGLAKKVLQIEKGLIDDKSILPCGLRIIAEC</sequence>
<dbReference type="GO" id="GO:0032259">
    <property type="term" value="P:methylation"/>
    <property type="evidence" value="ECO:0007669"/>
    <property type="project" value="UniProtKB-KW"/>
</dbReference>
<dbReference type="PANTHER" id="PTHR43861:SF3">
    <property type="entry name" value="PUTATIVE (AFU_ORTHOLOGUE AFUA_2G14390)-RELATED"/>
    <property type="match status" value="1"/>
</dbReference>
<keyword evidence="3" id="KW-1185">Reference proteome</keyword>
<keyword evidence="1 2" id="KW-0808">Transferase</keyword>
<dbReference type="CDD" id="cd02440">
    <property type="entry name" value="AdoMet_MTases"/>
    <property type="match status" value="1"/>
</dbReference>
<evidence type="ECO:0000256" key="1">
    <source>
        <dbReference type="ARBA" id="ARBA00022679"/>
    </source>
</evidence>
<accession>A0ABT8L4S2</accession>
<name>A0ABT8L4S2_9BACT</name>
<keyword evidence="2" id="KW-0489">Methyltransferase</keyword>
<reference evidence="2" key="1">
    <citation type="submission" date="2023-06" db="EMBL/GenBank/DDBJ databases">
        <title>Genomic of Agaribacillus aureum.</title>
        <authorList>
            <person name="Wang G."/>
        </authorList>
    </citation>
    <scope>NUCLEOTIDE SEQUENCE</scope>
    <source>
        <strain evidence="2">BMA12</strain>
    </source>
</reference>
<dbReference type="Proteomes" id="UP001172083">
    <property type="component" value="Unassembled WGS sequence"/>
</dbReference>
<proteinExistence type="predicted"/>
<dbReference type="PANTHER" id="PTHR43861">
    <property type="entry name" value="TRANS-ACONITATE 2-METHYLTRANSFERASE-RELATED"/>
    <property type="match status" value="1"/>
</dbReference>
<protein>
    <submittedName>
        <fullName evidence="2">Class I SAM-dependent methyltransferase</fullName>
        <ecNumber evidence="2">2.1.-.-</ecNumber>
    </submittedName>
</protein>